<evidence type="ECO:0000259" key="2">
    <source>
        <dbReference type="Pfam" id="PF11790"/>
    </source>
</evidence>
<proteinExistence type="predicted"/>
<keyword evidence="4" id="KW-1185">Reference proteome</keyword>
<dbReference type="PANTHER" id="PTHR34154">
    <property type="entry name" value="ALKALI-SENSITIVE LINKAGE PROTEIN 1"/>
    <property type="match status" value="1"/>
</dbReference>
<evidence type="ECO:0000313" key="4">
    <source>
        <dbReference type="Proteomes" id="UP000240883"/>
    </source>
</evidence>
<feature type="domain" description="Asl1-like glycosyl hydrolase catalytic" evidence="2">
    <location>
        <begin position="31"/>
        <end position="264"/>
    </location>
</feature>
<dbReference type="Proteomes" id="UP000240883">
    <property type="component" value="Unassembled WGS sequence"/>
</dbReference>
<keyword evidence="1" id="KW-0732">Signal</keyword>
<dbReference type="GO" id="GO:0009277">
    <property type="term" value="C:fungal-type cell wall"/>
    <property type="evidence" value="ECO:0007669"/>
    <property type="project" value="TreeGrafter"/>
</dbReference>
<sequence>MIKSTLALALAASTLVGASPIKARESKGKRGLAYNDGSLTKLFPKEKVSWMYNWDSLRNEGADPDLKFVPMLHSDLAVHTDRWNDNVEKSIKEGATHIFSFNEPDQCGGGGSCMQDVGATVAAHKKWVQPIAEKHPDLKIGAPAVTNGVKADNGMPMGIPYLKAFLEGCSDCKIDFVNAHWYDSANNIEYFKKHLNDIHEASGGKNVWLTEFAPVDGDAEKFLQEVLPWLDETKWITHYAYQWAAPGVLVNGGSNGLTSLGEAYSSI</sequence>
<evidence type="ECO:0000313" key="3">
    <source>
        <dbReference type="EMBL" id="PSN64215.1"/>
    </source>
</evidence>
<dbReference type="Gene3D" id="3.20.20.80">
    <property type="entry name" value="Glycosidases"/>
    <property type="match status" value="1"/>
</dbReference>
<dbReference type="PANTHER" id="PTHR34154:SF10">
    <property type="entry name" value="ASL1-LIKE GLYCOSYL HYDROLASE CATALYTIC DOMAIN-CONTAINING PROTEIN"/>
    <property type="match status" value="1"/>
</dbReference>
<dbReference type="InterPro" id="IPR053183">
    <property type="entry name" value="ASL1"/>
</dbReference>
<dbReference type="OrthoDB" id="5985073at2759"/>
<dbReference type="InterPro" id="IPR017853">
    <property type="entry name" value="GH"/>
</dbReference>
<reference evidence="3 4" key="1">
    <citation type="journal article" date="2018" name="Front. Microbiol.">
        <title>Genome-Wide Analysis of Corynespora cassiicola Leaf Fall Disease Putative Effectors.</title>
        <authorList>
            <person name="Lopez D."/>
            <person name="Ribeiro S."/>
            <person name="Label P."/>
            <person name="Fumanal B."/>
            <person name="Venisse J.S."/>
            <person name="Kohler A."/>
            <person name="de Oliveira R.R."/>
            <person name="Labutti K."/>
            <person name="Lipzen A."/>
            <person name="Lail K."/>
            <person name="Bauer D."/>
            <person name="Ohm R.A."/>
            <person name="Barry K.W."/>
            <person name="Spatafora J."/>
            <person name="Grigoriev I.V."/>
            <person name="Martin F.M."/>
            <person name="Pujade-Renaud V."/>
        </authorList>
    </citation>
    <scope>NUCLEOTIDE SEQUENCE [LARGE SCALE GENOMIC DNA]</scope>
    <source>
        <strain evidence="3 4">Philippines</strain>
    </source>
</reference>
<gene>
    <name evidence="3" type="ORF">BS50DRAFT_498955</name>
</gene>
<feature type="signal peptide" evidence="1">
    <location>
        <begin position="1"/>
        <end position="18"/>
    </location>
</feature>
<feature type="chain" id="PRO_5015637696" description="Asl1-like glycosyl hydrolase catalytic domain-containing protein" evidence="1">
    <location>
        <begin position="19"/>
        <end position="267"/>
    </location>
</feature>
<name>A0A2T2NFK4_CORCC</name>
<dbReference type="InterPro" id="IPR024655">
    <property type="entry name" value="Asl1_glyco_hydro_catalytic"/>
</dbReference>
<dbReference type="EMBL" id="KZ678138">
    <property type="protein sequence ID" value="PSN64215.1"/>
    <property type="molecule type" value="Genomic_DNA"/>
</dbReference>
<dbReference type="STRING" id="1448308.A0A2T2NFK4"/>
<dbReference type="GO" id="GO:0071966">
    <property type="term" value="P:fungal-type cell wall polysaccharide metabolic process"/>
    <property type="evidence" value="ECO:0007669"/>
    <property type="project" value="TreeGrafter"/>
</dbReference>
<evidence type="ECO:0000256" key="1">
    <source>
        <dbReference type="SAM" id="SignalP"/>
    </source>
</evidence>
<organism evidence="3 4">
    <name type="scientific">Corynespora cassiicola Philippines</name>
    <dbReference type="NCBI Taxonomy" id="1448308"/>
    <lineage>
        <taxon>Eukaryota</taxon>
        <taxon>Fungi</taxon>
        <taxon>Dikarya</taxon>
        <taxon>Ascomycota</taxon>
        <taxon>Pezizomycotina</taxon>
        <taxon>Dothideomycetes</taxon>
        <taxon>Pleosporomycetidae</taxon>
        <taxon>Pleosporales</taxon>
        <taxon>Corynesporascaceae</taxon>
        <taxon>Corynespora</taxon>
    </lineage>
</organism>
<dbReference type="Pfam" id="PF11790">
    <property type="entry name" value="Glyco_hydro_cc"/>
    <property type="match status" value="1"/>
</dbReference>
<accession>A0A2T2NFK4</accession>
<protein>
    <recommendedName>
        <fullName evidence="2">Asl1-like glycosyl hydrolase catalytic domain-containing protein</fullName>
    </recommendedName>
</protein>
<dbReference type="SUPFAM" id="SSF51445">
    <property type="entry name" value="(Trans)glycosidases"/>
    <property type="match status" value="1"/>
</dbReference>
<dbReference type="AlphaFoldDB" id="A0A2T2NFK4"/>